<dbReference type="Pfam" id="PF01464">
    <property type="entry name" value="SLT"/>
    <property type="match status" value="1"/>
</dbReference>
<dbReference type="GO" id="GO:0016020">
    <property type="term" value="C:membrane"/>
    <property type="evidence" value="ECO:0007669"/>
    <property type="project" value="InterPro"/>
</dbReference>
<dbReference type="FunFam" id="2.70.70.10:FF:000006">
    <property type="entry name" value="M23 family peptidase"/>
    <property type="match status" value="1"/>
</dbReference>
<evidence type="ECO:0000256" key="2">
    <source>
        <dbReference type="ARBA" id="ARBA00022729"/>
    </source>
</evidence>
<dbReference type="GO" id="GO:0004222">
    <property type="term" value="F:metalloendopeptidase activity"/>
    <property type="evidence" value="ECO:0007669"/>
    <property type="project" value="TreeGrafter"/>
</dbReference>
<dbReference type="Pfam" id="PF01551">
    <property type="entry name" value="Peptidase_M23"/>
    <property type="match status" value="1"/>
</dbReference>
<proteinExistence type="inferred from homology"/>
<evidence type="ECO:0000259" key="3">
    <source>
        <dbReference type="Pfam" id="PF01464"/>
    </source>
</evidence>
<evidence type="ECO:0000259" key="4">
    <source>
        <dbReference type="Pfam" id="PF01551"/>
    </source>
</evidence>
<reference evidence="5 6" key="1">
    <citation type="submission" date="2015-12" db="EMBL/GenBank/DDBJ databases">
        <title>Draft genome sequnece of Fervidicola ferrireducens strain Y170.</title>
        <authorList>
            <person name="Patel B.K."/>
        </authorList>
    </citation>
    <scope>NUCLEOTIDE SEQUENCE [LARGE SCALE GENOMIC DNA]</scope>
    <source>
        <strain evidence="5 6">Y170</strain>
    </source>
</reference>
<gene>
    <name evidence="5" type="primary">mepM_5</name>
    <name evidence="5" type="ORF">AN618_23830</name>
</gene>
<evidence type="ECO:0000256" key="1">
    <source>
        <dbReference type="ARBA" id="ARBA00007734"/>
    </source>
</evidence>
<dbReference type="EMBL" id="LOED01000056">
    <property type="protein sequence ID" value="KXG74169.1"/>
    <property type="molecule type" value="Genomic_DNA"/>
</dbReference>
<dbReference type="RefSeq" id="WP_066355478.1">
    <property type="nucleotide sequence ID" value="NZ_LOED01000056.1"/>
</dbReference>
<comment type="caution">
    <text evidence="5">The sequence shown here is derived from an EMBL/GenBank/DDBJ whole genome shotgun (WGS) entry which is preliminary data.</text>
</comment>
<dbReference type="SUPFAM" id="SSF51261">
    <property type="entry name" value="Duplicated hybrid motif"/>
    <property type="match status" value="1"/>
</dbReference>
<dbReference type="PROSITE" id="PS00922">
    <property type="entry name" value="TRANSGLYCOSYLASE"/>
    <property type="match status" value="1"/>
</dbReference>
<name>A0A140L0U4_9FIRM</name>
<evidence type="ECO:0000313" key="5">
    <source>
        <dbReference type="EMBL" id="KXG74169.1"/>
    </source>
</evidence>
<dbReference type="InterPro" id="IPR016047">
    <property type="entry name" value="M23ase_b-sheet_dom"/>
</dbReference>
<protein>
    <submittedName>
        <fullName evidence="5">Murein DD-endopeptidase MepM</fullName>
        <ecNumber evidence="5">3.4.24.-</ecNumber>
    </submittedName>
</protein>
<dbReference type="PANTHER" id="PTHR21666">
    <property type="entry name" value="PEPTIDASE-RELATED"/>
    <property type="match status" value="1"/>
</dbReference>
<dbReference type="CDD" id="cd12797">
    <property type="entry name" value="M23_peptidase"/>
    <property type="match status" value="1"/>
</dbReference>
<dbReference type="AlphaFoldDB" id="A0A140L0U4"/>
<dbReference type="InParanoid" id="A0A140L0U4"/>
<keyword evidence="6" id="KW-1185">Reference proteome</keyword>
<dbReference type="GO" id="GO:0000270">
    <property type="term" value="P:peptidoglycan metabolic process"/>
    <property type="evidence" value="ECO:0007669"/>
    <property type="project" value="InterPro"/>
</dbReference>
<dbReference type="EC" id="3.4.24.-" evidence="5"/>
<dbReference type="InterPro" id="IPR050570">
    <property type="entry name" value="Cell_wall_metabolism_enzyme"/>
</dbReference>
<sequence>MPTFNGDKLAKKLAPKFKYRDATKIIIKYVTNEDGTVDEVREEVPIKLVEEVETYEGVYKLHYEKIEIEKSNTTIITYALSKTEYKQDYSRLIQVMQEEGLPADEEMARLTIKFAEALEYGAPYLSWLAESEEEMWLSGAIGWQWSTGYFVPTEYVKYFKEAAEKTGVDIELLKAVAAVESGFNPSAVSPAGAMGIMQLMPQTAKEMGVNDPFNPRENILGGARYLRKLIDMFGDLELAIAAYNAGPGNVKKYGGIPPFEETQNYVKKVMGLWKQGIPAFDTEFIWPVRGEITSSYGERIHPVKGNKSMHTGIDIAAPLGAPIIAAKSGTVKFAGLAGGYGLTVIIDHGYGVSSAYAHCLELNVKEGQKVNQGEVIALVGSTGLSTGPHLHFEIRMNGKPVNPENYLP</sequence>
<keyword evidence="2" id="KW-0732">Signal</keyword>
<evidence type="ECO:0000313" key="6">
    <source>
        <dbReference type="Proteomes" id="UP000070427"/>
    </source>
</evidence>
<dbReference type="GO" id="GO:0008933">
    <property type="term" value="F:peptidoglycan lytic transglycosylase activity"/>
    <property type="evidence" value="ECO:0007669"/>
    <property type="project" value="InterPro"/>
</dbReference>
<dbReference type="Proteomes" id="UP000070427">
    <property type="component" value="Unassembled WGS sequence"/>
</dbReference>
<feature type="domain" description="M23ase beta-sheet core" evidence="4">
    <location>
        <begin position="309"/>
        <end position="403"/>
    </location>
</feature>
<dbReference type="InterPro" id="IPR008258">
    <property type="entry name" value="Transglycosylase_SLT_dom_1"/>
</dbReference>
<organism evidence="5 6">
    <name type="scientific">Fervidicola ferrireducens</name>
    <dbReference type="NCBI Taxonomy" id="520764"/>
    <lineage>
        <taxon>Bacteria</taxon>
        <taxon>Bacillati</taxon>
        <taxon>Bacillota</taxon>
        <taxon>Clostridia</taxon>
        <taxon>Thermosediminibacterales</taxon>
        <taxon>Thermosediminibacteraceae</taxon>
        <taxon>Fervidicola</taxon>
    </lineage>
</organism>
<dbReference type="InterPro" id="IPR011055">
    <property type="entry name" value="Dup_hybrid_motif"/>
</dbReference>
<comment type="similarity">
    <text evidence="1">Belongs to the transglycosylase Slt family.</text>
</comment>
<dbReference type="CDD" id="cd00254">
    <property type="entry name" value="LT-like"/>
    <property type="match status" value="1"/>
</dbReference>
<accession>A0A140L0U4</accession>
<dbReference type="STRING" id="520764.AN618_23830"/>
<dbReference type="Gene3D" id="1.10.530.10">
    <property type="match status" value="1"/>
</dbReference>
<dbReference type="Gene3D" id="2.70.70.10">
    <property type="entry name" value="Glucose Permease (Domain IIA)"/>
    <property type="match status" value="1"/>
</dbReference>
<keyword evidence="5" id="KW-0378">Hydrolase</keyword>
<dbReference type="PANTHER" id="PTHR21666:SF289">
    <property type="entry name" value="L-ALA--D-GLU ENDOPEPTIDASE"/>
    <property type="match status" value="1"/>
</dbReference>
<dbReference type="SUPFAM" id="SSF53955">
    <property type="entry name" value="Lysozyme-like"/>
    <property type="match status" value="1"/>
</dbReference>
<dbReference type="InterPro" id="IPR023346">
    <property type="entry name" value="Lysozyme-like_dom_sf"/>
</dbReference>
<dbReference type="InterPro" id="IPR000189">
    <property type="entry name" value="Transglyc_AS"/>
</dbReference>
<feature type="domain" description="Transglycosylase SLT" evidence="3">
    <location>
        <begin position="158"/>
        <end position="264"/>
    </location>
</feature>